<dbReference type="InterPro" id="IPR048466">
    <property type="entry name" value="DNA_pol3_delta-like_C"/>
</dbReference>
<keyword evidence="3 11" id="KW-0808">Transferase</keyword>
<evidence type="ECO:0000256" key="7">
    <source>
        <dbReference type="ARBA" id="ARBA00034754"/>
    </source>
</evidence>
<dbReference type="AlphaFoldDB" id="A0A7C3VST8"/>
<feature type="domain" description="DNA polymerase III delta N-terminal" evidence="9">
    <location>
        <begin position="4"/>
        <end position="124"/>
    </location>
</feature>
<dbReference type="EC" id="2.7.7.7" evidence="1"/>
<dbReference type="EMBL" id="DSPX01000105">
    <property type="protein sequence ID" value="HGG01115.1"/>
    <property type="molecule type" value="Genomic_DNA"/>
</dbReference>
<evidence type="ECO:0000259" key="9">
    <source>
        <dbReference type="Pfam" id="PF06144"/>
    </source>
</evidence>
<comment type="caution">
    <text evidence="11">The sequence shown here is derived from an EMBL/GenBank/DDBJ whole genome shotgun (WGS) entry which is preliminary data.</text>
</comment>
<dbReference type="InterPro" id="IPR008921">
    <property type="entry name" value="DNA_pol3_clamp-load_cplx_C"/>
</dbReference>
<dbReference type="NCBIfam" id="TIGR01128">
    <property type="entry name" value="holA"/>
    <property type="match status" value="1"/>
</dbReference>
<dbReference type="PANTHER" id="PTHR34388">
    <property type="entry name" value="DNA POLYMERASE III SUBUNIT DELTA"/>
    <property type="match status" value="1"/>
</dbReference>
<dbReference type="InterPro" id="IPR010372">
    <property type="entry name" value="DNA_pol3_delta_N"/>
</dbReference>
<feature type="domain" description="DNA polymerase III delta subunit-like C-terminal" evidence="10">
    <location>
        <begin position="203"/>
        <end position="312"/>
    </location>
</feature>
<organism evidence="11">
    <name type="scientific">Planktothricoides sp. SpSt-374</name>
    <dbReference type="NCBI Taxonomy" id="2282167"/>
    <lineage>
        <taxon>Bacteria</taxon>
        <taxon>Bacillati</taxon>
        <taxon>Cyanobacteriota</taxon>
        <taxon>Cyanophyceae</taxon>
        <taxon>Oscillatoriophycideae</taxon>
        <taxon>Oscillatoriales</taxon>
        <taxon>Oscillatoriaceae</taxon>
        <taxon>Planktothricoides</taxon>
    </lineage>
</organism>
<evidence type="ECO:0000259" key="10">
    <source>
        <dbReference type="Pfam" id="PF21694"/>
    </source>
</evidence>
<keyword evidence="4 11" id="KW-0548">Nucleotidyltransferase</keyword>
<protein>
    <recommendedName>
        <fullName evidence="2">DNA polymerase III subunit delta</fullName>
        <ecNumber evidence="1">2.7.7.7</ecNumber>
    </recommendedName>
</protein>
<comment type="similarity">
    <text evidence="7">Belongs to the DNA polymerase HolA subunit family.</text>
</comment>
<comment type="catalytic activity">
    <reaction evidence="8">
        <text>DNA(n) + a 2'-deoxyribonucleoside 5'-triphosphate = DNA(n+1) + diphosphate</text>
        <dbReference type="Rhea" id="RHEA:22508"/>
        <dbReference type="Rhea" id="RHEA-COMP:17339"/>
        <dbReference type="Rhea" id="RHEA-COMP:17340"/>
        <dbReference type="ChEBI" id="CHEBI:33019"/>
        <dbReference type="ChEBI" id="CHEBI:61560"/>
        <dbReference type="ChEBI" id="CHEBI:173112"/>
        <dbReference type="EC" id="2.7.7.7"/>
    </reaction>
</comment>
<gene>
    <name evidence="11" type="primary">holA</name>
    <name evidence="11" type="ORF">ENR15_10805</name>
</gene>
<dbReference type="PANTHER" id="PTHR34388:SF1">
    <property type="entry name" value="DNA POLYMERASE III SUBUNIT DELTA"/>
    <property type="match status" value="1"/>
</dbReference>
<dbReference type="Gene3D" id="1.10.8.60">
    <property type="match status" value="1"/>
</dbReference>
<dbReference type="InterPro" id="IPR005790">
    <property type="entry name" value="DNA_polIII_delta"/>
</dbReference>
<evidence type="ECO:0000256" key="2">
    <source>
        <dbReference type="ARBA" id="ARBA00017703"/>
    </source>
</evidence>
<dbReference type="Gene3D" id="1.20.272.10">
    <property type="match status" value="1"/>
</dbReference>
<evidence type="ECO:0000256" key="3">
    <source>
        <dbReference type="ARBA" id="ARBA00022679"/>
    </source>
</evidence>
<evidence type="ECO:0000256" key="6">
    <source>
        <dbReference type="ARBA" id="ARBA00022932"/>
    </source>
</evidence>
<accession>A0A7C3VST8</accession>
<keyword evidence="6" id="KW-0239">DNA-directed DNA polymerase</keyword>
<dbReference type="InterPro" id="IPR027417">
    <property type="entry name" value="P-loop_NTPase"/>
</dbReference>
<dbReference type="GO" id="GO:0003887">
    <property type="term" value="F:DNA-directed DNA polymerase activity"/>
    <property type="evidence" value="ECO:0007669"/>
    <property type="project" value="UniProtKB-KW"/>
</dbReference>
<name>A0A7C3VST8_9CYAN</name>
<dbReference type="Pfam" id="PF06144">
    <property type="entry name" value="DNA_pol3_delta"/>
    <property type="match status" value="1"/>
</dbReference>
<dbReference type="GO" id="GO:0009360">
    <property type="term" value="C:DNA polymerase III complex"/>
    <property type="evidence" value="ECO:0007669"/>
    <property type="project" value="InterPro"/>
</dbReference>
<reference evidence="11" key="1">
    <citation type="journal article" date="2020" name="mSystems">
        <title>Genome- and Community-Level Interaction Insights into Carbon Utilization and Element Cycling Functions of Hydrothermarchaeota in Hydrothermal Sediment.</title>
        <authorList>
            <person name="Zhou Z."/>
            <person name="Liu Y."/>
            <person name="Xu W."/>
            <person name="Pan J."/>
            <person name="Luo Z.H."/>
            <person name="Li M."/>
        </authorList>
    </citation>
    <scope>NUCLEOTIDE SEQUENCE [LARGE SCALE GENOMIC DNA]</scope>
    <source>
        <strain evidence="11">SpSt-374</strain>
    </source>
</reference>
<keyword evidence="5" id="KW-0235">DNA replication</keyword>
<dbReference type="GO" id="GO:0003677">
    <property type="term" value="F:DNA binding"/>
    <property type="evidence" value="ECO:0007669"/>
    <property type="project" value="InterPro"/>
</dbReference>
<dbReference type="Pfam" id="PF21694">
    <property type="entry name" value="DNA_pol3_delta_C"/>
    <property type="match status" value="1"/>
</dbReference>
<dbReference type="SUPFAM" id="SSF52540">
    <property type="entry name" value="P-loop containing nucleoside triphosphate hydrolases"/>
    <property type="match status" value="1"/>
</dbReference>
<dbReference type="SUPFAM" id="SSF48019">
    <property type="entry name" value="post-AAA+ oligomerization domain-like"/>
    <property type="match status" value="1"/>
</dbReference>
<dbReference type="Gene3D" id="3.40.50.300">
    <property type="entry name" value="P-loop containing nucleotide triphosphate hydrolases"/>
    <property type="match status" value="1"/>
</dbReference>
<evidence type="ECO:0000256" key="8">
    <source>
        <dbReference type="ARBA" id="ARBA00049244"/>
    </source>
</evidence>
<dbReference type="GO" id="GO:0006261">
    <property type="term" value="P:DNA-templated DNA replication"/>
    <property type="evidence" value="ECO:0007669"/>
    <property type="project" value="TreeGrafter"/>
</dbReference>
<evidence type="ECO:0000256" key="5">
    <source>
        <dbReference type="ARBA" id="ARBA00022705"/>
    </source>
</evidence>
<sequence length="328" mass="35960">MPVYFYWGEDDFAIAKAAEALKAEVLDPAWAAFNYHKIPPDDSGAAIEALNQAMTPPFGTSGRLVWLADTTICQQCSQSLLAELERTLNHLPETTTLLLTTSKKPDARLKSTKLLQQFAQVKEFSPIPPWKQEQILAAVQQAASEMGVKLTPKAAELLATAAGNNTRSLYGELEKLRLFAATASNGPLNETAVAALVTSSTTNSLQLANAILRGNIPQALAYIAELIQNNEPPLRIVATLTGQFRTWLWVKLAIETGERDEKEIAKAAEIANPKRIYFLRQDVKQVSLAHLAQTLPLLLELEMSLKRGADDIATLQKVAIELCLLCRT</sequence>
<evidence type="ECO:0000313" key="11">
    <source>
        <dbReference type="EMBL" id="HGG01115.1"/>
    </source>
</evidence>
<evidence type="ECO:0000256" key="1">
    <source>
        <dbReference type="ARBA" id="ARBA00012417"/>
    </source>
</evidence>
<evidence type="ECO:0000256" key="4">
    <source>
        <dbReference type="ARBA" id="ARBA00022695"/>
    </source>
</evidence>
<proteinExistence type="inferred from homology"/>